<dbReference type="Proteomes" id="UP000267029">
    <property type="component" value="Unassembled WGS sequence"/>
</dbReference>
<feature type="region of interest" description="Disordered" evidence="1">
    <location>
        <begin position="769"/>
        <end position="792"/>
    </location>
</feature>
<evidence type="ECO:0000313" key="3">
    <source>
        <dbReference type="EMBL" id="VDD80446.1"/>
    </source>
</evidence>
<evidence type="ECO:0000256" key="2">
    <source>
        <dbReference type="SAM" id="Phobius"/>
    </source>
</evidence>
<feature type="compositionally biased region" description="Basic residues" evidence="1">
    <location>
        <begin position="1186"/>
        <end position="1196"/>
    </location>
</feature>
<dbReference type="OrthoDB" id="6247498at2759"/>
<dbReference type="AlphaFoldDB" id="A0A158QUM1"/>
<keyword evidence="2" id="KW-0812">Transmembrane</keyword>
<feature type="transmembrane region" description="Helical" evidence="2">
    <location>
        <begin position="326"/>
        <end position="350"/>
    </location>
</feature>
<gene>
    <name evidence="3" type="ORF">MCOS_LOCUS6449</name>
</gene>
<feature type="region of interest" description="Disordered" evidence="1">
    <location>
        <begin position="1151"/>
        <end position="1212"/>
    </location>
</feature>
<accession>A0A158QUM1</accession>
<evidence type="ECO:0000256" key="1">
    <source>
        <dbReference type="SAM" id="MobiDB-lite"/>
    </source>
</evidence>
<organism evidence="3 4">
    <name type="scientific">Mesocestoides corti</name>
    <name type="common">Flatworm</name>
    <dbReference type="NCBI Taxonomy" id="53468"/>
    <lineage>
        <taxon>Eukaryota</taxon>
        <taxon>Metazoa</taxon>
        <taxon>Spiralia</taxon>
        <taxon>Lophotrochozoa</taxon>
        <taxon>Platyhelminthes</taxon>
        <taxon>Cestoda</taxon>
        <taxon>Eucestoda</taxon>
        <taxon>Cyclophyllidea</taxon>
        <taxon>Mesocestoididae</taxon>
        <taxon>Mesocestoides</taxon>
    </lineage>
</organism>
<dbReference type="EMBL" id="UXSR01005263">
    <property type="protein sequence ID" value="VDD80446.1"/>
    <property type="molecule type" value="Genomic_DNA"/>
</dbReference>
<protein>
    <submittedName>
        <fullName evidence="3">Uncharacterized protein</fullName>
    </submittedName>
</protein>
<keyword evidence="2" id="KW-1133">Transmembrane helix</keyword>
<feature type="transmembrane region" description="Helical" evidence="2">
    <location>
        <begin position="220"/>
        <end position="243"/>
    </location>
</feature>
<reference evidence="3 4" key="1">
    <citation type="submission" date="2018-10" db="EMBL/GenBank/DDBJ databases">
        <authorList>
            <consortium name="Pathogen Informatics"/>
        </authorList>
    </citation>
    <scope>NUCLEOTIDE SEQUENCE [LARGE SCALE GENOMIC DNA]</scope>
</reference>
<feature type="compositionally biased region" description="Polar residues" evidence="1">
    <location>
        <begin position="1198"/>
        <end position="1212"/>
    </location>
</feature>
<name>A0A158QUM1_MESCO</name>
<proteinExistence type="predicted"/>
<feature type="transmembrane region" description="Helical" evidence="2">
    <location>
        <begin position="840"/>
        <end position="863"/>
    </location>
</feature>
<keyword evidence="4" id="KW-1185">Reference proteome</keyword>
<evidence type="ECO:0000313" key="4">
    <source>
        <dbReference type="Proteomes" id="UP000267029"/>
    </source>
</evidence>
<keyword evidence="2" id="KW-0472">Membrane</keyword>
<sequence length="1212" mass="137768">MKYLRAEIPDHPESAPPLLASPNGSLCERELAVKTMGRIDSLNLVTRPFVHRILIGRRHDACSRVAIARVAFRRPMKVGFDALFHTAHAKHFLLLLLFIGWVTGTPVYIEIKLGLRYATHYPPINISEYVLIDKDVILFPSPKNRQDHPQPFALSFEIGIPDGTPLLIYVHLSDCQSTHLQYLLRGGQKQQVHTLAFLQTQIEMPIMLIDTQGLHTPLPFLLLSVFLAILYLMLFVAFLLLCLCKPRRRQLVLPTLLFQSPVPLSSRASSLSSAFTEAAKSSTSGLMAEDSSPYSSPARENSKGIVKSTRRLPTVDGIPMSRKVLIFLYVCFRAFTIFLFTFSVGLSVLLSMESDSFKTLVSCVQNAKGDRIREIASQEAIRKTLSVQRGRRTASPWLQELRQIEKDSDAELSRQTAYFIQQTATCEMQEMRASGEIGLAMADIATLVTARAQNNTSGLRQSTNNPQDFFHYLAIVNATWESVENEFWNPHNVSVQRYMEETRSRLDNQMVQHWSPYTLLLESMLDNPWLATARRAVNATNEALSSPDVGRFNIRSPSTPGYFVGLTPANPREVEALTFAGFLGIPQPANARYAEARMWNNLRQYVHPLRRLRDFEKTMTRETTTGSLQSPITALPTDPFKFYTRTQYFTTEDLDSISRTSSTILRNQMHQRSLLSLTVTTYKHEVILLRDWINIAYLRVFLLVLDAYLIVSRFYSACRNFCALWLGKRRKMYYNSRQKASPPRQRPTLTEHSNAALVLTSSEMDQQNSQQELESLIQPPASTSESDSQGGLTGDEICSSNTTATIPLHPNELCNDPDAADYISYNRRGSLPSCCCCLDFHYLLILFGICLIITGLVISTGAGKGLGNNWLLRQSALLSRVEAMDDYRRHMRAMVHYVQLNYLNSQRLLLERNKAVRQLRRLKRIQHWLHHEKEHILRQNLYEVCALTELSGRNHPTFYTLDNTICQRIRQEQQRRQHAPYSTLASRKPPKNTMTLISSLDQLKLPLCAFLPVQSRDAFNSSLNSRERHTILGAEKATSLLSERELRQLHQMFFKNSSFATFLTSLYRLLFTTVLLSMCVCWLLACKHLIVQMVTRNVTVVTSRVTVISPCPPAARRIETFIHTSDSSLSFYRPNRATVVLSRPSIWHSEDDPSVDLRGSHYTSPPDPPPHATNQNTPKPPSLSYKKPRRNLHLKGKQTLSKTQSDSAESRV</sequence>
<feature type="transmembrane region" description="Helical" evidence="2">
    <location>
        <begin position="1065"/>
        <end position="1085"/>
    </location>
</feature>
<feature type="transmembrane region" description="Helical" evidence="2">
    <location>
        <begin position="92"/>
        <end position="109"/>
    </location>
</feature>
<feature type="compositionally biased region" description="Polar residues" evidence="1">
    <location>
        <begin position="780"/>
        <end position="790"/>
    </location>
</feature>